<evidence type="ECO:0000259" key="10">
    <source>
        <dbReference type="PROSITE" id="PS50878"/>
    </source>
</evidence>
<keyword evidence="4" id="KW-0479">Metal-binding</keyword>
<dbReference type="SUPFAM" id="SSF56672">
    <property type="entry name" value="DNA/RNA polymerases"/>
    <property type="match status" value="1"/>
</dbReference>
<dbReference type="EC" id="2.7.7.49" evidence="1"/>
<dbReference type="CDD" id="cd03487">
    <property type="entry name" value="RT_Bac_retron_II"/>
    <property type="match status" value="1"/>
</dbReference>
<evidence type="ECO:0000313" key="11">
    <source>
        <dbReference type="EMBL" id="SDP84677.1"/>
    </source>
</evidence>
<dbReference type="InterPro" id="IPR053543">
    <property type="entry name" value="Bacterial_RT"/>
</dbReference>
<gene>
    <name evidence="11" type="ORF">SAMN04489708_13126</name>
</gene>
<evidence type="ECO:0000256" key="8">
    <source>
        <dbReference type="ARBA" id="ARBA00034120"/>
    </source>
</evidence>
<organism evidence="11 12">
    <name type="scientific">Paracidovorax cattleyae</name>
    <dbReference type="NCBI Taxonomy" id="80868"/>
    <lineage>
        <taxon>Bacteria</taxon>
        <taxon>Pseudomonadati</taxon>
        <taxon>Pseudomonadota</taxon>
        <taxon>Betaproteobacteria</taxon>
        <taxon>Burkholderiales</taxon>
        <taxon>Comamonadaceae</taxon>
        <taxon>Paracidovorax</taxon>
    </lineage>
</organism>
<name>A0A1H0W1R2_9BURK</name>
<dbReference type="GO" id="GO:0051607">
    <property type="term" value="P:defense response to virus"/>
    <property type="evidence" value="ECO:0007669"/>
    <property type="project" value="UniProtKB-KW"/>
</dbReference>
<evidence type="ECO:0000256" key="4">
    <source>
        <dbReference type="ARBA" id="ARBA00022723"/>
    </source>
</evidence>
<keyword evidence="2" id="KW-0808">Transferase</keyword>
<comment type="similarity">
    <text evidence="8">Belongs to the bacterial reverse transcriptase family.</text>
</comment>
<dbReference type="Proteomes" id="UP000199317">
    <property type="component" value="Unassembled WGS sequence"/>
</dbReference>
<evidence type="ECO:0000256" key="6">
    <source>
        <dbReference type="ARBA" id="ARBA00022918"/>
    </source>
</evidence>
<dbReference type="InterPro" id="IPR051083">
    <property type="entry name" value="GrpII_Intron_Splice-Mob/Def"/>
</dbReference>
<keyword evidence="12" id="KW-1185">Reference proteome</keyword>
<accession>A0A1H0W1R2</accession>
<dbReference type="EMBL" id="FNJL01000031">
    <property type="protein sequence ID" value="SDP84677.1"/>
    <property type="molecule type" value="Genomic_DNA"/>
</dbReference>
<keyword evidence="7" id="KW-0051">Antiviral defense</keyword>
<dbReference type="PROSITE" id="PS50878">
    <property type="entry name" value="RT_POL"/>
    <property type="match status" value="1"/>
</dbReference>
<evidence type="ECO:0000256" key="2">
    <source>
        <dbReference type="ARBA" id="ARBA00022679"/>
    </source>
</evidence>
<comment type="catalytic activity">
    <reaction evidence="9">
        <text>DNA(n) + a 2'-deoxyribonucleoside 5'-triphosphate = DNA(n+1) + diphosphate</text>
        <dbReference type="Rhea" id="RHEA:22508"/>
        <dbReference type="Rhea" id="RHEA-COMP:17339"/>
        <dbReference type="Rhea" id="RHEA-COMP:17340"/>
        <dbReference type="ChEBI" id="CHEBI:33019"/>
        <dbReference type="ChEBI" id="CHEBI:61560"/>
        <dbReference type="ChEBI" id="CHEBI:173112"/>
        <dbReference type="EC" id="2.7.7.49"/>
    </reaction>
</comment>
<evidence type="ECO:0000256" key="9">
    <source>
        <dbReference type="ARBA" id="ARBA00048173"/>
    </source>
</evidence>
<keyword evidence="6 11" id="KW-0695">RNA-directed DNA polymerase</keyword>
<dbReference type="GO" id="GO:0046872">
    <property type="term" value="F:metal ion binding"/>
    <property type="evidence" value="ECO:0007669"/>
    <property type="project" value="UniProtKB-KW"/>
</dbReference>
<dbReference type="Pfam" id="PF00078">
    <property type="entry name" value="RVT_1"/>
    <property type="match status" value="1"/>
</dbReference>
<protein>
    <recommendedName>
        <fullName evidence="1">RNA-directed DNA polymerase</fullName>
        <ecNumber evidence="1">2.7.7.49</ecNumber>
    </recommendedName>
</protein>
<dbReference type="NCBIfam" id="NF038237">
    <property type="entry name" value="retron_Ec67_fus"/>
    <property type="match status" value="1"/>
</dbReference>
<feature type="domain" description="Reverse transcriptase" evidence="10">
    <location>
        <begin position="1"/>
        <end position="157"/>
    </location>
</feature>
<dbReference type="InterPro" id="IPR043502">
    <property type="entry name" value="DNA/RNA_pol_sf"/>
</dbReference>
<dbReference type="InterPro" id="IPR000123">
    <property type="entry name" value="Reverse_transcriptase_msDNA"/>
</dbReference>
<evidence type="ECO:0000256" key="5">
    <source>
        <dbReference type="ARBA" id="ARBA00022842"/>
    </source>
</evidence>
<evidence type="ECO:0000313" key="12">
    <source>
        <dbReference type="Proteomes" id="UP000199317"/>
    </source>
</evidence>
<keyword evidence="3" id="KW-0548">Nucleotidyltransferase</keyword>
<dbReference type="InterPro" id="IPR000477">
    <property type="entry name" value="RT_dom"/>
</dbReference>
<evidence type="ECO:0000256" key="1">
    <source>
        <dbReference type="ARBA" id="ARBA00012493"/>
    </source>
</evidence>
<evidence type="ECO:0000256" key="3">
    <source>
        <dbReference type="ARBA" id="ARBA00022695"/>
    </source>
</evidence>
<dbReference type="GO" id="GO:0003723">
    <property type="term" value="F:RNA binding"/>
    <property type="evidence" value="ECO:0007669"/>
    <property type="project" value="InterPro"/>
</dbReference>
<evidence type="ECO:0000256" key="7">
    <source>
        <dbReference type="ARBA" id="ARBA00023118"/>
    </source>
</evidence>
<reference evidence="12" key="1">
    <citation type="submission" date="2016-10" db="EMBL/GenBank/DDBJ databases">
        <authorList>
            <person name="Varghese N."/>
            <person name="Submissions S."/>
        </authorList>
    </citation>
    <scope>NUCLEOTIDE SEQUENCE [LARGE SCALE GENOMIC DNA]</scope>
    <source>
        <strain evidence="12">DSM 17101</strain>
    </source>
</reference>
<sequence length="476" mass="53478">MHRNKRYVFNIDLEDFFPSITFPRIRGFLTSDKNFNLAPVVATTIAQIACLESKLPQGSPCSPVISNLIAGILDVHLSRLAKVNGCTYTRYADDITFSTNKKDFPIAIAIESQGNANVWVLGRQLAGLIKKSGFSVNVSKTRMQYRTSRQQVTGLVVNKKISAPNEYRHQVRAYVNSLVRRGFYMVDNGEKVEEGGIQKLHGMLGFIHAVESVYRTDLQRQPYNYPGVVIDERRPTGNLSIYRRFLLYTRFYANHQPLLICEGKTDNVYIGNAIHQRKSEFPLLIKKNDDGKDVISFQFFKYARKHRRKSDIYLPNYSTAMILGNGSGGGPNLAGLMSAYRSELKKFTSPGGKCPVIFIVDSDSGGKPVFKVIEGITKKKPSGTELFIHVFENVYVIPISKDGKSNVSIEHLFSENDKSILMDGKPFDFSGESSDSILGKASFAYDFVAKYPEKIDWSGFSRLLKSISDILELHKA</sequence>
<proteinExistence type="inferred from homology"/>
<keyword evidence="5" id="KW-0460">Magnesium</keyword>
<dbReference type="PANTHER" id="PTHR34047">
    <property type="entry name" value="NUCLEAR INTRON MATURASE 1, MITOCHONDRIAL-RELATED"/>
    <property type="match status" value="1"/>
</dbReference>
<dbReference type="PRINTS" id="PR00866">
    <property type="entry name" value="RNADNAPOLMS"/>
</dbReference>
<dbReference type="AlphaFoldDB" id="A0A1H0W1R2"/>
<dbReference type="GO" id="GO:0003964">
    <property type="term" value="F:RNA-directed DNA polymerase activity"/>
    <property type="evidence" value="ECO:0007669"/>
    <property type="project" value="UniProtKB-KW"/>
</dbReference>
<dbReference type="PANTHER" id="PTHR34047:SF7">
    <property type="entry name" value="RNA-DIRECTED DNA POLYMERASE"/>
    <property type="match status" value="1"/>
</dbReference>